<name>A0A8T4H932_9SPHI</name>
<dbReference type="EMBL" id="JAGKSB010000007">
    <property type="protein sequence ID" value="MBP3943389.1"/>
    <property type="molecule type" value="Genomic_DNA"/>
</dbReference>
<evidence type="ECO:0000313" key="10">
    <source>
        <dbReference type="Proteomes" id="UP000679691"/>
    </source>
</evidence>
<dbReference type="CDD" id="cd00075">
    <property type="entry name" value="HATPase"/>
    <property type="match status" value="1"/>
</dbReference>
<keyword evidence="7" id="KW-1133">Transmembrane helix</keyword>
<dbReference type="InterPro" id="IPR003594">
    <property type="entry name" value="HATPase_dom"/>
</dbReference>
<evidence type="ECO:0000256" key="2">
    <source>
        <dbReference type="ARBA" id="ARBA00012438"/>
    </source>
</evidence>
<dbReference type="PANTHER" id="PTHR45453">
    <property type="entry name" value="PHOSPHATE REGULON SENSOR PROTEIN PHOR"/>
    <property type="match status" value="1"/>
</dbReference>
<keyword evidence="5 9" id="KW-0418">Kinase</keyword>
<comment type="catalytic activity">
    <reaction evidence="1">
        <text>ATP + protein L-histidine = ADP + protein N-phospho-L-histidine.</text>
        <dbReference type="EC" id="2.7.13.3"/>
    </reaction>
</comment>
<dbReference type="PANTHER" id="PTHR45453:SF1">
    <property type="entry name" value="PHOSPHATE REGULON SENSOR PROTEIN PHOR"/>
    <property type="match status" value="1"/>
</dbReference>
<dbReference type="Pfam" id="PF00512">
    <property type="entry name" value="HisKA"/>
    <property type="match status" value="1"/>
</dbReference>
<keyword evidence="3" id="KW-0597">Phosphoprotein</keyword>
<protein>
    <recommendedName>
        <fullName evidence="2">histidine kinase</fullName>
        <ecNumber evidence="2">2.7.13.3</ecNumber>
    </recommendedName>
</protein>
<evidence type="ECO:0000256" key="7">
    <source>
        <dbReference type="SAM" id="Phobius"/>
    </source>
</evidence>
<dbReference type="Gene3D" id="3.30.565.10">
    <property type="entry name" value="Histidine kinase-like ATPase, C-terminal domain"/>
    <property type="match status" value="1"/>
</dbReference>
<organism evidence="9 10">
    <name type="scientific">Rhinopithecimicrobium faecis</name>
    <dbReference type="NCBI Taxonomy" id="2820698"/>
    <lineage>
        <taxon>Bacteria</taxon>
        <taxon>Pseudomonadati</taxon>
        <taxon>Bacteroidota</taxon>
        <taxon>Sphingobacteriia</taxon>
        <taxon>Sphingobacteriales</taxon>
        <taxon>Sphingobacteriaceae</taxon>
        <taxon>Rhinopithecimicrobium</taxon>
    </lineage>
</organism>
<dbReference type="SUPFAM" id="SSF55874">
    <property type="entry name" value="ATPase domain of HSP90 chaperone/DNA topoisomerase II/histidine kinase"/>
    <property type="match status" value="1"/>
</dbReference>
<keyword evidence="6" id="KW-0902">Two-component regulatory system</keyword>
<dbReference type="InterPro" id="IPR036097">
    <property type="entry name" value="HisK_dim/P_sf"/>
</dbReference>
<dbReference type="SMART" id="SM00387">
    <property type="entry name" value="HATPase_c"/>
    <property type="match status" value="1"/>
</dbReference>
<reference evidence="9" key="1">
    <citation type="submission" date="2021-03" db="EMBL/GenBank/DDBJ databases">
        <authorList>
            <person name="Lu T."/>
            <person name="Wang Q."/>
            <person name="Han X."/>
        </authorList>
    </citation>
    <scope>NUCLEOTIDE SEQUENCE</scope>
    <source>
        <strain evidence="9">WQ 2009</strain>
    </source>
</reference>
<keyword evidence="7" id="KW-0472">Membrane</keyword>
<evidence type="ECO:0000256" key="1">
    <source>
        <dbReference type="ARBA" id="ARBA00000085"/>
    </source>
</evidence>
<feature type="domain" description="Histidine kinase" evidence="8">
    <location>
        <begin position="215"/>
        <end position="433"/>
    </location>
</feature>
<dbReference type="PRINTS" id="PR00344">
    <property type="entry name" value="BCTRLSENSOR"/>
</dbReference>
<dbReference type="InterPro" id="IPR003661">
    <property type="entry name" value="HisK_dim/P_dom"/>
</dbReference>
<evidence type="ECO:0000313" key="9">
    <source>
        <dbReference type="EMBL" id="MBP3943389.1"/>
    </source>
</evidence>
<dbReference type="Pfam" id="PF02518">
    <property type="entry name" value="HATPase_c"/>
    <property type="match status" value="1"/>
</dbReference>
<gene>
    <name evidence="9" type="ORF">J5U18_07415</name>
</gene>
<dbReference type="Proteomes" id="UP000679691">
    <property type="component" value="Unassembled WGS sequence"/>
</dbReference>
<dbReference type="SMART" id="SM00388">
    <property type="entry name" value="HisKA"/>
    <property type="match status" value="1"/>
</dbReference>
<accession>A0A8T4H932</accession>
<dbReference type="RefSeq" id="WP_353546883.1">
    <property type="nucleotide sequence ID" value="NZ_JAGKSB010000007.1"/>
</dbReference>
<dbReference type="PROSITE" id="PS50109">
    <property type="entry name" value="HIS_KIN"/>
    <property type="match status" value="1"/>
</dbReference>
<feature type="transmembrane region" description="Helical" evidence="7">
    <location>
        <begin position="176"/>
        <end position="200"/>
    </location>
</feature>
<dbReference type="GO" id="GO:0016036">
    <property type="term" value="P:cellular response to phosphate starvation"/>
    <property type="evidence" value="ECO:0007669"/>
    <property type="project" value="TreeGrafter"/>
</dbReference>
<dbReference type="GO" id="GO:0000155">
    <property type="term" value="F:phosphorelay sensor kinase activity"/>
    <property type="evidence" value="ECO:0007669"/>
    <property type="project" value="InterPro"/>
</dbReference>
<dbReference type="InterPro" id="IPR005467">
    <property type="entry name" value="His_kinase_dom"/>
</dbReference>
<sequence length="436" mass="49472">MVKKVKLIFILMAFTALGTVMVVAFWLTGSYNNRRELFLSSAERTLFNVVQTVFQADIPLDSVGNYDRGRARHFLSKGDPKQLLPPFLLNEKDITAAEIKHIKRGLDSAFTVKGYPTAYQLDLVTLSREQLHSLRKKHLPKEAIWTRPMLVNPAKKQFLILKFESISTFILFNLSWHLFVAFLLVGMLITTFFFLLQTIIKQHKLAVLRKSFVNNMTHELKTPVATVMAAVEAIQMYVARDNRAKMEQYLAISKRELTHLHTLIERVLEVDVDEFSGVKIHKSSVHLQELLRHAIAPMEVHASKILTINLDVPESPIVLQADEDHLKNVISNLLDNAIKYADDKVLISIAVEEQPETVKIVFKDNGHGISKADQGYIFDLFFRVSEGNLHAVKGFGIGLSYVKQIVEKHGGRIDVESELKKGTTFTIYLPKGTNNL</sequence>
<evidence type="ECO:0000256" key="3">
    <source>
        <dbReference type="ARBA" id="ARBA00022553"/>
    </source>
</evidence>
<dbReference type="InterPro" id="IPR050351">
    <property type="entry name" value="BphY/WalK/GraS-like"/>
</dbReference>
<keyword evidence="7" id="KW-0812">Transmembrane</keyword>
<dbReference type="InterPro" id="IPR036890">
    <property type="entry name" value="HATPase_C_sf"/>
</dbReference>
<dbReference type="InterPro" id="IPR004358">
    <property type="entry name" value="Sig_transdc_His_kin-like_C"/>
</dbReference>
<dbReference type="EC" id="2.7.13.3" evidence="2"/>
<comment type="caution">
    <text evidence="9">The sequence shown here is derived from an EMBL/GenBank/DDBJ whole genome shotgun (WGS) entry which is preliminary data.</text>
</comment>
<dbReference type="GO" id="GO:0005886">
    <property type="term" value="C:plasma membrane"/>
    <property type="evidence" value="ECO:0007669"/>
    <property type="project" value="TreeGrafter"/>
</dbReference>
<evidence type="ECO:0000256" key="5">
    <source>
        <dbReference type="ARBA" id="ARBA00022777"/>
    </source>
</evidence>
<proteinExistence type="predicted"/>
<evidence type="ECO:0000259" key="8">
    <source>
        <dbReference type="PROSITE" id="PS50109"/>
    </source>
</evidence>
<dbReference type="FunFam" id="3.30.565.10:FF:000006">
    <property type="entry name" value="Sensor histidine kinase WalK"/>
    <property type="match status" value="1"/>
</dbReference>
<evidence type="ECO:0000256" key="4">
    <source>
        <dbReference type="ARBA" id="ARBA00022679"/>
    </source>
</evidence>
<dbReference type="CDD" id="cd00082">
    <property type="entry name" value="HisKA"/>
    <property type="match status" value="1"/>
</dbReference>
<keyword evidence="10" id="KW-1185">Reference proteome</keyword>
<keyword evidence="4" id="KW-0808">Transferase</keyword>
<dbReference type="GO" id="GO:0004721">
    <property type="term" value="F:phosphoprotein phosphatase activity"/>
    <property type="evidence" value="ECO:0007669"/>
    <property type="project" value="TreeGrafter"/>
</dbReference>
<evidence type="ECO:0000256" key="6">
    <source>
        <dbReference type="ARBA" id="ARBA00023012"/>
    </source>
</evidence>
<dbReference type="Gene3D" id="1.10.287.130">
    <property type="match status" value="1"/>
</dbReference>
<dbReference type="AlphaFoldDB" id="A0A8T4H932"/>
<feature type="transmembrane region" description="Helical" evidence="7">
    <location>
        <begin position="7"/>
        <end position="27"/>
    </location>
</feature>
<dbReference type="SUPFAM" id="SSF47384">
    <property type="entry name" value="Homodimeric domain of signal transducing histidine kinase"/>
    <property type="match status" value="1"/>
</dbReference>